<dbReference type="Gene3D" id="1.10.287.110">
    <property type="entry name" value="DnaJ domain"/>
    <property type="match status" value="1"/>
</dbReference>
<keyword evidence="6" id="KW-1185">Reference proteome</keyword>
<name>A0A178KLS7_9GAMM</name>
<dbReference type="PRINTS" id="PR00625">
    <property type="entry name" value="JDOMAIN"/>
</dbReference>
<dbReference type="PROSITE" id="PS50076">
    <property type="entry name" value="DNAJ_2"/>
    <property type="match status" value="1"/>
</dbReference>
<feature type="region of interest" description="Disordered" evidence="2">
    <location>
        <begin position="145"/>
        <end position="173"/>
    </location>
</feature>
<gene>
    <name evidence="5" type="ORF">A3K86_04005</name>
</gene>
<dbReference type="SUPFAM" id="SSF46565">
    <property type="entry name" value="Chaperone J-domain"/>
    <property type="match status" value="1"/>
</dbReference>
<dbReference type="RefSeq" id="WP_068328073.1">
    <property type="nucleotide sequence ID" value="NZ_LVHF01000012.1"/>
</dbReference>
<keyword evidence="3" id="KW-1133">Transmembrane helix</keyword>
<evidence type="ECO:0000313" key="5">
    <source>
        <dbReference type="EMBL" id="OAN18086.1"/>
    </source>
</evidence>
<dbReference type="EMBL" id="LVHF01000012">
    <property type="protein sequence ID" value="OAN18086.1"/>
    <property type="molecule type" value="Genomic_DNA"/>
</dbReference>
<reference evidence="5 6" key="1">
    <citation type="submission" date="2016-03" db="EMBL/GenBank/DDBJ databases">
        <title>Photobacterium proteolyticum sp. nov. a protease producing bacterium isolated from ocean sediments of Laizhou Bay.</title>
        <authorList>
            <person name="Li Y."/>
        </authorList>
    </citation>
    <scope>NUCLEOTIDE SEQUENCE [LARGE SCALE GENOMIC DNA]</scope>
    <source>
        <strain evidence="5 6">R-40508</strain>
    </source>
</reference>
<feature type="compositionally biased region" description="Basic and acidic residues" evidence="2">
    <location>
        <begin position="151"/>
        <end position="167"/>
    </location>
</feature>
<dbReference type="SMART" id="SM00271">
    <property type="entry name" value="DnaJ"/>
    <property type="match status" value="1"/>
</dbReference>
<dbReference type="Proteomes" id="UP000078503">
    <property type="component" value="Unassembled WGS sequence"/>
</dbReference>
<dbReference type="InterPro" id="IPR036869">
    <property type="entry name" value="J_dom_sf"/>
</dbReference>
<evidence type="ECO:0000256" key="2">
    <source>
        <dbReference type="SAM" id="MobiDB-lite"/>
    </source>
</evidence>
<dbReference type="CDD" id="cd06257">
    <property type="entry name" value="DnaJ"/>
    <property type="match status" value="1"/>
</dbReference>
<accession>A0A178KLS7</accession>
<comment type="caution">
    <text evidence="5">The sequence shown here is derived from an EMBL/GenBank/DDBJ whole genome shotgun (WGS) entry which is preliminary data.</text>
</comment>
<feature type="domain" description="J" evidence="4">
    <location>
        <begin position="3"/>
        <end position="65"/>
    </location>
</feature>
<dbReference type="InterPro" id="IPR001623">
    <property type="entry name" value="DnaJ_domain"/>
</dbReference>
<keyword evidence="3" id="KW-0812">Transmembrane</keyword>
<organism evidence="5 6">
    <name type="scientific">Photobacterium jeanii</name>
    <dbReference type="NCBI Taxonomy" id="858640"/>
    <lineage>
        <taxon>Bacteria</taxon>
        <taxon>Pseudomonadati</taxon>
        <taxon>Pseudomonadota</taxon>
        <taxon>Gammaproteobacteria</taxon>
        <taxon>Vibrionales</taxon>
        <taxon>Vibrionaceae</taxon>
        <taxon>Photobacterium</taxon>
    </lineage>
</organism>
<protein>
    <recommendedName>
        <fullName evidence="4">J domain-containing protein</fullName>
    </recommendedName>
</protein>
<keyword evidence="3" id="KW-0472">Membrane</keyword>
<evidence type="ECO:0000313" key="6">
    <source>
        <dbReference type="Proteomes" id="UP000078503"/>
    </source>
</evidence>
<keyword evidence="1" id="KW-0143">Chaperone</keyword>
<evidence type="ECO:0000256" key="1">
    <source>
        <dbReference type="ARBA" id="ARBA00023186"/>
    </source>
</evidence>
<dbReference type="AlphaFoldDB" id="A0A178KLS7"/>
<proteinExistence type="predicted"/>
<evidence type="ECO:0000259" key="4">
    <source>
        <dbReference type="PROSITE" id="PS50076"/>
    </source>
</evidence>
<dbReference type="Pfam" id="PF00226">
    <property type="entry name" value="DnaJ"/>
    <property type="match status" value="1"/>
</dbReference>
<feature type="transmembrane region" description="Helical" evidence="3">
    <location>
        <begin position="194"/>
        <end position="213"/>
    </location>
</feature>
<evidence type="ECO:0000256" key="3">
    <source>
        <dbReference type="SAM" id="Phobius"/>
    </source>
</evidence>
<sequence>MTSFHDILGTNASMSRDDIKKRYKMLSNRSHPDKGGSKALMQMVRQAYEQVMKGNGEREAVRTIVKKDPSGEKYREQLKALEKIHEDLRFAFDENQSRLKKTEAELNHLRNTQSQSSVDDYELTQLRRENLRLKRELKETQLDLAAATRSKSTDVRARDYGSSDRNDTNSPTFTAATGAFQQVKNAGVEHKRKFMVMLLLPALIIAAMLLPAGEHISTILSFFDKPAAEENTRPVIMDVNPIDQAQREAQERESVVMSIPEKPKALPMLKLVRNHSRWHVDYFAENQMPYIAIRSEGGSYVVRSCDGIFKYYLNQNQRSRRLPANLIYERKDRHFAVYKMPYGNGSTLEQWSGSKSLLINDEYFPNAGFDMAYYELINACQVTR</sequence>